<keyword evidence="5" id="KW-1185">Reference proteome</keyword>
<dbReference type="SUPFAM" id="SSF57667">
    <property type="entry name" value="beta-beta-alpha zinc fingers"/>
    <property type="match status" value="2"/>
</dbReference>
<evidence type="ECO:0000313" key="5">
    <source>
        <dbReference type="Proteomes" id="UP001321760"/>
    </source>
</evidence>
<dbReference type="GO" id="GO:0008270">
    <property type="term" value="F:zinc ion binding"/>
    <property type="evidence" value="ECO:0007669"/>
    <property type="project" value="UniProtKB-KW"/>
</dbReference>
<keyword evidence="1" id="KW-0863">Zinc-finger</keyword>
<dbReference type="PROSITE" id="PS50157">
    <property type="entry name" value="ZINC_FINGER_C2H2_2"/>
    <property type="match status" value="2"/>
</dbReference>
<evidence type="ECO:0000256" key="2">
    <source>
        <dbReference type="SAM" id="MobiDB-lite"/>
    </source>
</evidence>
<dbReference type="InterPro" id="IPR013087">
    <property type="entry name" value="Znf_C2H2_type"/>
</dbReference>
<feature type="compositionally biased region" description="Basic and acidic residues" evidence="2">
    <location>
        <begin position="31"/>
        <end position="40"/>
    </location>
</feature>
<accession>A0AAV9G872</accession>
<keyword evidence="1" id="KW-0479">Metal-binding</keyword>
<organism evidence="4 5">
    <name type="scientific">Podospora aff. communis PSN243</name>
    <dbReference type="NCBI Taxonomy" id="3040156"/>
    <lineage>
        <taxon>Eukaryota</taxon>
        <taxon>Fungi</taxon>
        <taxon>Dikarya</taxon>
        <taxon>Ascomycota</taxon>
        <taxon>Pezizomycotina</taxon>
        <taxon>Sordariomycetes</taxon>
        <taxon>Sordariomycetidae</taxon>
        <taxon>Sordariales</taxon>
        <taxon>Podosporaceae</taxon>
        <taxon>Podospora</taxon>
    </lineage>
</organism>
<protein>
    <recommendedName>
        <fullName evidence="3">C2H2-type domain-containing protein</fullName>
    </recommendedName>
</protein>
<evidence type="ECO:0000259" key="3">
    <source>
        <dbReference type="PROSITE" id="PS50157"/>
    </source>
</evidence>
<feature type="region of interest" description="Disordered" evidence="2">
    <location>
        <begin position="1"/>
        <end position="120"/>
    </location>
</feature>
<keyword evidence="1" id="KW-0862">Zinc</keyword>
<dbReference type="PANTHER" id="PTHR35391:SF7">
    <property type="entry name" value="C2H2-TYPE DOMAIN-CONTAINING PROTEIN"/>
    <property type="match status" value="1"/>
</dbReference>
<feature type="compositionally biased region" description="Polar residues" evidence="2">
    <location>
        <begin position="42"/>
        <end position="58"/>
    </location>
</feature>
<feature type="compositionally biased region" description="Basic and acidic residues" evidence="2">
    <location>
        <begin position="81"/>
        <end position="104"/>
    </location>
</feature>
<dbReference type="EMBL" id="MU865978">
    <property type="protein sequence ID" value="KAK4444377.1"/>
    <property type="molecule type" value="Genomic_DNA"/>
</dbReference>
<dbReference type="SMART" id="SM00355">
    <property type="entry name" value="ZnF_C2H2"/>
    <property type="match status" value="5"/>
</dbReference>
<feature type="compositionally biased region" description="Basic residues" evidence="2">
    <location>
        <begin position="59"/>
        <end position="70"/>
    </location>
</feature>
<dbReference type="InterPro" id="IPR036236">
    <property type="entry name" value="Znf_C2H2_sf"/>
</dbReference>
<comment type="caution">
    <text evidence="4">The sequence shown here is derived from an EMBL/GenBank/DDBJ whole genome shotgun (WGS) entry which is preliminary data.</text>
</comment>
<sequence length="465" mass="53038">MTNDQSRFPEPFSTRMMPIGRSPIPSIHAHRSNDASKDENDTSIGESSTSMDNANPLRSTKKRHTMRIKIRLPVEGTMNRDTIRRRTGTHRDPHRPGLEGKDLKSSVSNTYSRLGHGAAPEDRSHVLEMIRAWGGGRGDETGKGNGIDSDATAAMSERGDLIERLARANTKRRERIMYWSEHPDQTSFLDAVPAVPGALARGSDLSRTQYATASRIPDVPREVELHRFFNCPYCLLRLDSATMRDDREAWKRHVLRDLHPYVCTSPSCPSGDKLYATREDWIHHEMQLHRRQWTCPCCPLTLVSREKMTSHVASNHGDVHDVENLRAILDLHERPLDEAASSQCPLCPFSANTNRVLNHVAEHMEQLSLFALCPLGDDQGNRDVPRVQNTARVDETERPRPCKCRFMFCRDTFERHDDLTMHYRTIHYGEKSYACQFPGCDKKFTRTHALARHSEEHSSSGPFWL</sequence>
<dbReference type="Gene3D" id="3.30.160.60">
    <property type="entry name" value="Classic Zinc Finger"/>
    <property type="match status" value="1"/>
</dbReference>
<feature type="domain" description="C2H2-type" evidence="3">
    <location>
        <begin position="402"/>
        <end position="432"/>
    </location>
</feature>
<proteinExistence type="predicted"/>
<evidence type="ECO:0000256" key="1">
    <source>
        <dbReference type="PROSITE-ProRule" id="PRU00042"/>
    </source>
</evidence>
<name>A0AAV9G872_9PEZI</name>
<gene>
    <name evidence="4" type="ORF">QBC34DRAFT_415409</name>
</gene>
<dbReference type="InterPro" id="IPR058925">
    <property type="entry name" value="zf-C2H2_AcuF"/>
</dbReference>
<feature type="domain" description="C2H2-type" evidence="3">
    <location>
        <begin position="433"/>
        <end position="462"/>
    </location>
</feature>
<dbReference type="PROSITE" id="PS00028">
    <property type="entry name" value="ZINC_FINGER_C2H2_1"/>
    <property type="match status" value="2"/>
</dbReference>
<dbReference type="Pfam" id="PF26082">
    <property type="entry name" value="zf-C2H2_AcuF"/>
    <property type="match status" value="1"/>
</dbReference>
<dbReference type="PANTHER" id="PTHR35391">
    <property type="entry name" value="C2H2-TYPE DOMAIN-CONTAINING PROTEIN-RELATED"/>
    <property type="match status" value="1"/>
</dbReference>
<evidence type="ECO:0000313" key="4">
    <source>
        <dbReference type="EMBL" id="KAK4444377.1"/>
    </source>
</evidence>
<reference evidence="4" key="2">
    <citation type="submission" date="2023-05" db="EMBL/GenBank/DDBJ databases">
        <authorList>
            <consortium name="Lawrence Berkeley National Laboratory"/>
            <person name="Steindorff A."/>
            <person name="Hensen N."/>
            <person name="Bonometti L."/>
            <person name="Westerberg I."/>
            <person name="Brannstrom I.O."/>
            <person name="Guillou S."/>
            <person name="Cros-Aarteil S."/>
            <person name="Calhoun S."/>
            <person name="Haridas S."/>
            <person name="Kuo A."/>
            <person name="Mondo S."/>
            <person name="Pangilinan J."/>
            <person name="Riley R."/>
            <person name="Labutti K."/>
            <person name="Andreopoulos B."/>
            <person name="Lipzen A."/>
            <person name="Chen C."/>
            <person name="Yanf M."/>
            <person name="Daum C."/>
            <person name="Ng V."/>
            <person name="Clum A."/>
            <person name="Ohm R."/>
            <person name="Martin F."/>
            <person name="Silar P."/>
            <person name="Natvig D."/>
            <person name="Lalanne C."/>
            <person name="Gautier V."/>
            <person name="Ament-Velasquez S.L."/>
            <person name="Kruys A."/>
            <person name="Hutchinson M.I."/>
            <person name="Powell A.J."/>
            <person name="Barry K."/>
            <person name="Miller A.N."/>
            <person name="Grigoriev I.V."/>
            <person name="Debuchy R."/>
            <person name="Gladieux P."/>
            <person name="Thoren M.H."/>
            <person name="Johannesson H."/>
        </authorList>
    </citation>
    <scope>NUCLEOTIDE SEQUENCE</scope>
    <source>
        <strain evidence="4">PSN243</strain>
    </source>
</reference>
<dbReference type="Proteomes" id="UP001321760">
    <property type="component" value="Unassembled WGS sequence"/>
</dbReference>
<reference evidence="4" key="1">
    <citation type="journal article" date="2023" name="Mol. Phylogenet. Evol.">
        <title>Genome-scale phylogeny and comparative genomics of the fungal order Sordariales.</title>
        <authorList>
            <person name="Hensen N."/>
            <person name="Bonometti L."/>
            <person name="Westerberg I."/>
            <person name="Brannstrom I.O."/>
            <person name="Guillou S."/>
            <person name="Cros-Aarteil S."/>
            <person name="Calhoun S."/>
            <person name="Haridas S."/>
            <person name="Kuo A."/>
            <person name="Mondo S."/>
            <person name="Pangilinan J."/>
            <person name="Riley R."/>
            <person name="LaButti K."/>
            <person name="Andreopoulos B."/>
            <person name="Lipzen A."/>
            <person name="Chen C."/>
            <person name="Yan M."/>
            <person name="Daum C."/>
            <person name="Ng V."/>
            <person name="Clum A."/>
            <person name="Steindorff A."/>
            <person name="Ohm R.A."/>
            <person name="Martin F."/>
            <person name="Silar P."/>
            <person name="Natvig D.O."/>
            <person name="Lalanne C."/>
            <person name="Gautier V."/>
            <person name="Ament-Velasquez S.L."/>
            <person name="Kruys A."/>
            <person name="Hutchinson M.I."/>
            <person name="Powell A.J."/>
            <person name="Barry K."/>
            <person name="Miller A.N."/>
            <person name="Grigoriev I.V."/>
            <person name="Debuchy R."/>
            <person name="Gladieux P."/>
            <person name="Hiltunen Thoren M."/>
            <person name="Johannesson H."/>
        </authorList>
    </citation>
    <scope>NUCLEOTIDE SEQUENCE</scope>
    <source>
        <strain evidence="4">PSN243</strain>
    </source>
</reference>
<dbReference type="AlphaFoldDB" id="A0AAV9G872"/>